<organism evidence="2">
    <name type="scientific">Oryza punctata</name>
    <name type="common">Red rice</name>
    <dbReference type="NCBI Taxonomy" id="4537"/>
    <lineage>
        <taxon>Eukaryota</taxon>
        <taxon>Viridiplantae</taxon>
        <taxon>Streptophyta</taxon>
        <taxon>Embryophyta</taxon>
        <taxon>Tracheophyta</taxon>
        <taxon>Spermatophyta</taxon>
        <taxon>Magnoliopsida</taxon>
        <taxon>Liliopsida</taxon>
        <taxon>Poales</taxon>
        <taxon>Poaceae</taxon>
        <taxon>BOP clade</taxon>
        <taxon>Oryzoideae</taxon>
        <taxon>Oryzeae</taxon>
        <taxon>Oryzinae</taxon>
        <taxon>Oryza</taxon>
    </lineage>
</organism>
<evidence type="ECO:0000256" key="1">
    <source>
        <dbReference type="SAM" id="MobiDB-lite"/>
    </source>
</evidence>
<protein>
    <submittedName>
        <fullName evidence="2">Uncharacterized protein</fullName>
    </submittedName>
</protein>
<dbReference type="Proteomes" id="UP000026962">
    <property type="component" value="Chromosome 7"/>
</dbReference>
<name>A0A0E0LJ63_ORYPU</name>
<dbReference type="AlphaFoldDB" id="A0A0E0LJ63"/>
<evidence type="ECO:0000313" key="3">
    <source>
        <dbReference type="Proteomes" id="UP000026962"/>
    </source>
</evidence>
<keyword evidence="3" id="KW-1185">Reference proteome</keyword>
<accession>A0A0E0LJ63</accession>
<dbReference type="EnsemblPlants" id="OPUNC07G08920.1">
    <property type="protein sequence ID" value="OPUNC07G08920.1"/>
    <property type="gene ID" value="OPUNC07G08920"/>
</dbReference>
<sequence>MLKTCETELEVARSETNRAKFVLTELNTRAHATCPTAPVEDSTVEEKLKWVEKAGSFATKVMSVYGTWCSWVTMRMLSLLLRGKGCSHISPSTRADPAEVTALSGAGSGLNSSRRDADDFTGKV</sequence>
<proteinExistence type="predicted"/>
<feature type="region of interest" description="Disordered" evidence="1">
    <location>
        <begin position="103"/>
        <end position="124"/>
    </location>
</feature>
<reference evidence="2" key="1">
    <citation type="submission" date="2015-04" db="UniProtKB">
        <authorList>
            <consortium name="EnsemblPlants"/>
        </authorList>
    </citation>
    <scope>IDENTIFICATION</scope>
</reference>
<dbReference type="HOGENOM" id="CLU_2007669_0_0_1"/>
<feature type="compositionally biased region" description="Low complexity" evidence="1">
    <location>
        <begin position="103"/>
        <end position="112"/>
    </location>
</feature>
<evidence type="ECO:0000313" key="2">
    <source>
        <dbReference type="EnsemblPlants" id="OPUNC07G08920.1"/>
    </source>
</evidence>
<reference evidence="2" key="2">
    <citation type="submission" date="2018-05" db="EMBL/GenBank/DDBJ databases">
        <title>OpunRS2 (Oryza punctata Reference Sequence Version 2).</title>
        <authorList>
            <person name="Zhang J."/>
            <person name="Kudrna D."/>
            <person name="Lee S."/>
            <person name="Talag J."/>
            <person name="Welchert J."/>
            <person name="Wing R.A."/>
        </authorList>
    </citation>
    <scope>NUCLEOTIDE SEQUENCE [LARGE SCALE GENOMIC DNA]</scope>
</reference>
<feature type="compositionally biased region" description="Basic and acidic residues" evidence="1">
    <location>
        <begin position="113"/>
        <end position="124"/>
    </location>
</feature>
<dbReference type="Gramene" id="OPUNC07G08920.1">
    <property type="protein sequence ID" value="OPUNC07G08920.1"/>
    <property type="gene ID" value="OPUNC07G08920"/>
</dbReference>